<keyword evidence="4 11" id="KW-0808">Transferase</keyword>
<organism evidence="13 14">
    <name type="scientific">Desulfobacter postgatei</name>
    <dbReference type="NCBI Taxonomy" id="2293"/>
    <lineage>
        <taxon>Bacteria</taxon>
        <taxon>Pseudomonadati</taxon>
        <taxon>Thermodesulfobacteriota</taxon>
        <taxon>Desulfobacteria</taxon>
        <taxon>Desulfobacterales</taxon>
        <taxon>Desulfobacteraceae</taxon>
        <taxon>Desulfobacter</taxon>
    </lineage>
</organism>
<dbReference type="Gene3D" id="3.40.50.920">
    <property type="match status" value="1"/>
</dbReference>
<evidence type="ECO:0000256" key="9">
    <source>
        <dbReference type="ARBA" id="ARBA00023229"/>
    </source>
</evidence>
<evidence type="ECO:0000256" key="5">
    <source>
        <dbReference type="ARBA" id="ARBA00022723"/>
    </source>
</evidence>
<dbReference type="FunFam" id="3.40.50.970:FF:000005">
    <property type="entry name" value="1-deoxy-D-xylulose-5-phosphate synthase"/>
    <property type="match status" value="1"/>
</dbReference>
<dbReference type="InterPro" id="IPR033248">
    <property type="entry name" value="Transketolase_C"/>
</dbReference>
<dbReference type="Pfam" id="PF02779">
    <property type="entry name" value="Transket_pyr"/>
    <property type="match status" value="1"/>
</dbReference>
<dbReference type="EC" id="2.2.1.7" evidence="11"/>
<dbReference type="HAMAP" id="MF_00315">
    <property type="entry name" value="DXP_synth"/>
    <property type="match status" value="1"/>
</dbReference>
<dbReference type="SUPFAM" id="SSF52518">
    <property type="entry name" value="Thiamin diphosphate-binding fold (THDP-binding)"/>
    <property type="match status" value="2"/>
</dbReference>
<dbReference type="GO" id="GO:0000287">
    <property type="term" value="F:magnesium ion binding"/>
    <property type="evidence" value="ECO:0007669"/>
    <property type="project" value="UniProtKB-UniRule"/>
</dbReference>
<comment type="cofactor">
    <cofactor evidence="11">
        <name>Mg(2+)</name>
        <dbReference type="ChEBI" id="CHEBI:18420"/>
    </cofactor>
    <text evidence="11">Binds 1 Mg(2+) ion per subunit.</text>
</comment>
<evidence type="ECO:0000256" key="3">
    <source>
        <dbReference type="ARBA" id="ARBA00011738"/>
    </source>
</evidence>
<dbReference type="Pfam" id="PF02780">
    <property type="entry name" value="Transketolase_C"/>
    <property type="match status" value="1"/>
</dbReference>
<dbReference type="GO" id="GO:0005829">
    <property type="term" value="C:cytosol"/>
    <property type="evidence" value="ECO:0007669"/>
    <property type="project" value="TreeGrafter"/>
</dbReference>
<comment type="cofactor">
    <cofactor evidence="11">
        <name>thiamine diphosphate</name>
        <dbReference type="ChEBI" id="CHEBI:58937"/>
    </cofactor>
    <text evidence="11">Binds 1 thiamine pyrophosphate per subunit.</text>
</comment>
<accession>A0A2G6MTK2</accession>
<dbReference type="InterPro" id="IPR020826">
    <property type="entry name" value="Transketolase_BS"/>
</dbReference>
<dbReference type="GO" id="GO:0008661">
    <property type="term" value="F:1-deoxy-D-xylulose-5-phosphate synthase activity"/>
    <property type="evidence" value="ECO:0007669"/>
    <property type="project" value="UniProtKB-UniRule"/>
</dbReference>
<comment type="catalytic activity">
    <reaction evidence="11">
        <text>D-glyceraldehyde 3-phosphate + pyruvate + H(+) = 1-deoxy-D-xylulose 5-phosphate + CO2</text>
        <dbReference type="Rhea" id="RHEA:12605"/>
        <dbReference type="ChEBI" id="CHEBI:15361"/>
        <dbReference type="ChEBI" id="CHEBI:15378"/>
        <dbReference type="ChEBI" id="CHEBI:16526"/>
        <dbReference type="ChEBI" id="CHEBI:57792"/>
        <dbReference type="ChEBI" id="CHEBI:59776"/>
        <dbReference type="EC" id="2.2.1.7"/>
    </reaction>
</comment>
<dbReference type="InterPro" id="IPR029061">
    <property type="entry name" value="THDP-binding"/>
</dbReference>
<dbReference type="Proteomes" id="UP000231203">
    <property type="component" value="Unassembled WGS sequence"/>
</dbReference>
<dbReference type="UniPathway" id="UPA00064">
    <property type="reaction ID" value="UER00091"/>
</dbReference>
<comment type="pathway">
    <text evidence="1 11">Metabolic intermediate biosynthesis; 1-deoxy-D-xylulose 5-phosphate biosynthesis; 1-deoxy-D-xylulose 5-phosphate from D-glyceraldehyde 3-phosphate and pyruvate: step 1/1.</text>
</comment>
<comment type="similarity">
    <text evidence="2 11">Belongs to the transketolase family. DXPS subfamily.</text>
</comment>
<feature type="binding site" evidence="11">
    <location>
        <position position="73"/>
    </location>
    <ligand>
        <name>thiamine diphosphate</name>
        <dbReference type="ChEBI" id="CHEBI:58937"/>
    </ligand>
</feature>
<dbReference type="SMART" id="SM00861">
    <property type="entry name" value="Transket_pyr"/>
    <property type="match status" value="1"/>
</dbReference>
<sequence>MKYLDQINSPDDLKQIPRQELGMVAREIRGRIIDVVSKNGGHLASSLGVVELTIALHYVFDLPKDTLIWDVGHQAYAHKLLTGRQHDFDTLRKYKGLSGFVKIKESPYDALSVGHASTSISAGLGMCYAKTLKQDHSNVVSIIGDGSMTAGLAYEGLNQAGALQQKYIVILNDNDMSISANVGALSSYLSRTFSNKSLQNMRNQFGQFLKSVPRIGDDMYVWAKRWEESFKTFVTPGMLFEAFNFDYFGPIDGHNLDHLIDILSNIKDPDSPVLLHVTTKKGKGYEPAEKNPVYFHGVGAFSVDTGKCPDSTSSAPPSYTSVFGNCMIELAKQNKCIVAVTAAMPEGTGLSCFAEQFADRFIDVGIAEQHAVTFAAGLAAKGAKPVVAIYSTFLQRGYDQILHDVCLDSHPVIFALDRGGIVGEDGPTHHGLFDFSYLRSMPNMTVMAPMDENELVRMMQTAVAHHDPIALRYPRGPGQGVNVDYDAKAVDIGKAKMLRTGDDLLIIGIGRCVNDAMEAAEQLSAKGIDSTVVNARFVKPLDANLILDLAKKIKKVVTIEEHMLAGGFGSAILELINDNGLSGCRIIRLGVDDLFVEHGSQKELRKDYGISPQAVVAAGLKLCSEK</sequence>
<evidence type="ECO:0000256" key="4">
    <source>
        <dbReference type="ARBA" id="ARBA00022679"/>
    </source>
</evidence>
<dbReference type="CDD" id="cd02007">
    <property type="entry name" value="TPP_DXS"/>
    <property type="match status" value="1"/>
</dbReference>
<keyword evidence="9 11" id="KW-0414">Isoprene biosynthesis</keyword>
<comment type="caution">
    <text evidence="13">The sequence shown here is derived from an EMBL/GenBank/DDBJ whole genome shotgun (WGS) entry which is preliminary data.</text>
</comment>
<dbReference type="Gene3D" id="3.40.50.970">
    <property type="match status" value="2"/>
</dbReference>
<evidence type="ECO:0000256" key="8">
    <source>
        <dbReference type="ARBA" id="ARBA00023052"/>
    </source>
</evidence>
<dbReference type="GO" id="GO:0016114">
    <property type="term" value="P:terpenoid biosynthetic process"/>
    <property type="evidence" value="ECO:0007669"/>
    <property type="project" value="UniProtKB-UniRule"/>
</dbReference>
<feature type="binding site" evidence="11">
    <location>
        <position position="368"/>
    </location>
    <ligand>
        <name>thiamine diphosphate</name>
        <dbReference type="ChEBI" id="CHEBI:58937"/>
    </ligand>
</feature>
<evidence type="ECO:0000313" key="14">
    <source>
        <dbReference type="Proteomes" id="UP000231203"/>
    </source>
</evidence>
<dbReference type="NCBIfam" id="NF003933">
    <property type="entry name" value="PRK05444.2-2"/>
    <property type="match status" value="1"/>
</dbReference>
<keyword evidence="5 11" id="KW-0479">Metal-binding</keyword>
<gene>
    <name evidence="11 13" type="primary">dxs</name>
    <name evidence="13" type="ORF">CSA25_01170</name>
</gene>
<feature type="binding site" evidence="11">
    <location>
        <position position="174"/>
    </location>
    <ligand>
        <name>Mg(2+)</name>
        <dbReference type="ChEBI" id="CHEBI:18420"/>
    </ligand>
</feature>
<feature type="domain" description="Transketolase-like pyrimidine-binding" evidence="12">
    <location>
        <begin position="317"/>
        <end position="481"/>
    </location>
</feature>
<keyword evidence="7 11" id="KW-0784">Thiamine biosynthesis</keyword>
<dbReference type="CDD" id="cd07033">
    <property type="entry name" value="TPP_PYR_DXS_TK_like"/>
    <property type="match status" value="1"/>
</dbReference>
<dbReference type="GO" id="GO:0030976">
    <property type="term" value="F:thiamine pyrophosphate binding"/>
    <property type="evidence" value="ECO:0007669"/>
    <property type="project" value="UniProtKB-UniRule"/>
</dbReference>
<protein>
    <recommendedName>
        <fullName evidence="11">1-deoxy-D-xylulose-5-phosphate synthase</fullName>
        <ecNumber evidence="11">2.2.1.7</ecNumber>
    </recommendedName>
    <alternativeName>
        <fullName evidence="11">1-deoxyxylulose-5-phosphate synthase</fullName>
        <shortName evidence="11">DXP synthase</shortName>
        <shortName evidence="11">DXPS</shortName>
    </alternativeName>
</protein>
<name>A0A2G6MTK2_9BACT</name>
<feature type="binding site" evidence="11">
    <location>
        <position position="174"/>
    </location>
    <ligand>
        <name>thiamine diphosphate</name>
        <dbReference type="ChEBI" id="CHEBI:58937"/>
    </ligand>
</feature>
<dbReference type="PANTHER" id="PTHR43322">
    <property type="entry name" value="1-D-DEOXYXYLULOSE 5-PHOSPHATE SYNTHASE-RELATED"/>
    <property type="match status" value="1"/>
</dbReference>
<proteinExistence type="inferred from homology"/>
<dbReference type="SUPFAM" id="SSF52922">
    <property type="entry name" value="TK C-terminal domain-like"/>
    <property type="match status" value="1"/>
</dbReference>
<comment type="function">
    <text evidence="10 11">Catalyzes the acyloin condensation reaction between C atoms 2 and 3 of pyruvate and glyceraldehyde 3-phosphate to yield 1-deoxy-D-xylulose-5-phosphate (DXP).</text>
</comment>
<dbReference type="InterPro" id="IPR005475">
    <property type="entry name" value="Transketolase-like_Pyr-bd"/>
</dbReference>
<dbReference type="Pfam" id="PF13292">
    <property type="entry name" value="DXP_synthase_N"/>
    <property type="match status" value="1"/>
</dbReference>
<dbReference type="PROSITE" id="PS00802">
    <property type="entry name" value="TRANSKETOLASE_2"/>
    <property type="match status" value="1"/>
</dbReference>
<feature type="binding site" evidence="11">
    <location>
        <begin position="114"/>
        <end position="116"/>
    </location>
    <ligand>
        <name>thiamine diphosphate</name>
        <dbReference type="ChEBI" id="CHEBI:58937"/>
    </ligand>
</feature>
<dbReference type="FunFam" id="3.40.50.920:FF:000002">
    <property type="entry name" value="1-deoxy-D-xylulose-5-phosphate synthase"/>
    <property type="match status" value="1"/>
</dbReference>
<evidence type="ECO:0000256" key="11">
    <source>
        <dbReference type="HAMAP-Rule" id="MF_00315"/>
    </source>
</evidence>
<evidence type="ECO:0000256" key="1">
    <source>
        <dbReference type="ARBA" id="ARBA00004980"/>
    </source>
</evidence>
<keyword evidence="8 11" id="KW-0786">Thiamine pyrophosphate</keyword>
<evidence type="ECO:0000256" key="6">
    <source>
        <dbReference type="ARBA" id="ARBA00022842"/>
    </source>
</evidence>
<dbReference type="GO" id="GO:0009228">
    <property type="term" value="P:thiamine biosynthetic process"/>
    <property type="evidence" value="ECO:0007669"/>
    <property type="project" value="UniProtKB-UniRule"/>
</dbReference>
<evidence type="ECO:0000313" key="13">
    <source>
        <dbReference type="EMBL" id="PIE63282.1"/>
    </source>
</evidence>
<reference evidence="13 14" key="1">
    <citation type="submission" date="2017-10" db="EMBL/GenBank/DDBJ databases">
        <title>Novel microbial diversity and functional potential in the marine mammal oral microbiome.</title>
        <authorList>
            <person name="Dudek N.K."/>
            <person name="Sun C.L."/>
            <person name="Burstein D."/>
            <person name="Kantor R.S."/>
            <person name="Aliaga Goltsman D.S."/>
            <person name="Bik E.M."/>
            <person name="Thomas B.C."/>
            <person name="Banfield J.F."/>
            <person name="Relman D.A."/>
        </authorList>
    </citation>
    <scope>NUCLEOTIDE SEQUENCE [LARGE SCALE GENOMIC DNA]</scope>
    <source>
        <strain evidence="13">DOLJORAL78_47_202</strain>
    </source>
</reference>
<keyword evidence="6 11" id="KW-0460">Magnesium</keyword>
<dbReference type="PANTHER" id="PTHR43322:SF5">
    <property type="entry name" value="1-DEOXY-D-XYLULOSE-5-PHOSPHATE SYNTHASE, CHLOROPLASTIC"/>
    <property type="match status" value="1"/>
</dbReference>
<evidence type="ECO:0000259" key="12">
    <source>
        <dbReference type="SMART" id="SM00861"/>
    </source>
</evidence>
<dbReference type="GO" id="GO:0019288">
    <property type="term" value="P:isopentenyl diphosphate biosynthetic process, methylerythritol 4-phosphate pathway"/>
    <property type="evidence" value="ECO:0007669"/>
    <property type="project" value="TreeGrafter"/>
</dbReference>
<dbReference type="InterPro" id="IPR005477">
    <property type="entry name" value="Dxylulose-5-P_synthase"/>
</dbReference>
<dbReference type="PROSITE" id="PS00801">
    <property type="entry name" value="TRANSKETOLASE_1"/>
    <property type="match status" value="1"/>
</dbReference>
<dbReference type="NCBIfam" id="TIGR00204">
    <property type="entry name" value="dxs"/>
    <property type="match status" value="1"/>
</dbReference>
<dbReference type="EMBL" id="PDTI01000011">
    <property type="protein sequence ID" value="PIE63282.1"/>
    <property type="molecule type" value="Genomic_DNA"/>
</dbReference>
<dbReference type="AlphaFoldDB" id="A0A2G6MTK2"/>
<comment type="subunit">
    <text evidence="3 11">Homodimer.</text>
</comment>
<feature type="binding site" evidence="11">
    <location>
        <position position="145"/>
    </location>
    <ligand>
        <name>Mg(2+)</name>
        <dbReference type="ChEBI" id="CHEBI:18420"/>
    </ligand>
</feature>
<dbReference type="InterPro" id="IPR009014">
    <property type="entry name" value="Transketo_C/PFOR_II"/>
</dbReference>
<feature type="binding site" evidence="11">
    <location>
        <position position="285"/>
    </location>
    <ligand>
        <name>thiamine diphosphate</name>
        <dbReference type="ChEBI" id="CHEBI:58937"/>
    </ligand>
</feature>
<evidence type="ECO:0000256" key="10">
    <source>
        <dbReference type="ARBA" id="ARBA00055605"/>
    </source>
</evidence>
<evidence type="ECO:0000256" key="7">
    <source>
        <dbReference type="ARBA" id="ARBA00022977"/>
    </source>
</evidence>
<feature type="binding site" evidence="11">
    <location>
        <begin position="146"/>
        <end position="147"/>
    </location>
    <ligand>
        <name>thiamine diphosphate</name>
        <dbReference type="ChEBI" id="CHEBI:58937"/>
    </ligand>
</feature>
<evidence type="ECO:0000256" key="2">
    <source>
        <dbReference type="ARBA" id="ARBA00011081"/>
    </source>
</evidence>
<dbReference type="InterPro" id="IPR049557">
    <property type="entry name" value="Transketolase_CS"/>
</dbReference>